<comment type="function">
    <text evidence="6">Sigma factors are initiation factors that promote the attachment of RNA polymerase to specific initiation sites and are then released. This sigma factor is the primary sigma factor during exponential growth.</text>
</comment>
<dbReference type="GO" id="GO:0005737">
    <property type="term" value="C:cytoplasm"/>
    <property type="evidence" value="ECO:0007669"/>
    <property type="project" value="UniProtKB-SubCell"/>
</dbReference>
<dbReference type="Proteomes" id="UP000239717">
    <property type="component" value="Chromosome"/>
</dbReference>
<feature type="region of interest" description="Sigma-70 factor domain-2" evidence="6">
    <location>
        <begin position="385"/>
        <end position="455"/>
    </location>
</feature>
<keyword evidence="2 6" id="KW-0805">Transcription regulation</keyword>
<dbReference type="Gene3D" id="1.10.601.10">
    <property type="entry name" value="RNA Polymerase Primary Sigma Factor"/>
    <property type="match status" value="1"/>
</dbReference>
<dbReference type="InterPro" id="IPR013324">
    <property type="entry name" value="RNA_pol_sigma_r3/r4-like"/>
</dbReference>
<dbReference type="NCBIfam" id="TIGR02393">
    <property type="entry name" value="RpoD_Cterm"/>
    <property type="match status" value="1"/>
</dbReference>
<dbReference type="GO" id="GO:0006352">
    <property type="term" value="P:DNA-templated transcription initiation"/>
    <property type="evidence" value="ECO:0007669"/>
    <property type="project" value="UniProtKB-UniRule"/>
</dbReference>
<dbReference type="SUPFAM" id="SSF88946">
    <property type="entry name" value="Sigma2 domain of RNA polymerase sigma factors"/>
    <property type="match status" value="1"/>
</dbReference>
<dbReference type="PRINTS" id="PR00046">
    <property type="entry name" value="SIGMA70FCT"/>
</dbReference>
<proteinExistence type="inferred from homology"/>
<evidence type="ECO:0000256" key="2">
    <source>
        <dbReference type="ARBA" id="ARBA00023015"/>
    </source>
</evidence>
<dbReference type="InterPro" id="IPR014284">
    <property type="entry name" value="RNA_pol_sigma-70_dom"/>
</dbReference>
<dbReference type="PROSITE" id="PS00716">
    <property type="entry name" value="SIGMA70_2"/>
    <property type="match status" value="1"/>
</dbReference>
<evidence type="ECO:0000256" key="4">
    <source>
        <dbReference type="ARBA" id="ARBA00023125"/>
    </source>
</evidence>
<evidence type="ECO:0000313" key="10">
    <source>
        <dbReference type="EMBL" id="AVL47179.1"/>
    </source>
</evidence>
<dbReference type="Gene3D" id="1.10.10.10">
    <property type="entry name" value="Winged helix-like DNA-binding domain superfamily/Winged helix DNA-binding domain"/>
    <property type="match status" value="2"/>
</dbReference>
<dbReference type="InterPro" id="IPR013325">
    <property type="entry name" value="RNA_pol_sigma_r2"/>
</dbReference>
<feature type="short sequence motif" description="Interaction with polymerase core subunit RpoC" evidence="6">
    <location>
        <begin position="409"/>
        <end position="412"/>
    </location>
</feature>
<dbReference type="PANTHER" id="PTHR30603">
    <property type="entry name" value="RNA POLYMERASE SIGMA FACTOR RPO"/>
    <property type="match status" value="1"/>
</dbReference>
<feature type="DNA-binding region" description="H-T-H motif" evidence="6">
    <location>
        <begin position="580"/>
        <end position="599"/>
    </location>
</feature>
<keyword evidence="7" id="KW-0175">Coiled coil</keyword>
<dbReference type="PROSITE" id="PS00715">
    <property type="entry name" value="SIGMA70_1"/>
    <property type="match status" value="1"/>
</dbReference>
<dbReference type="InterPro" id="IPR009042">
    <property type="entry name" value="RNA_pol_sigma70_r1_2"/>
</dbReference>
<comment type="caution">
    <text evidence="6">Lacks conserved residue(s) required for the propagation of feature annotation.</text>
</comment>
<evidence type="ECO:0000256" key="3">
    <source>
        <dbReference type="ARBA" id="ARBA00023082"/>
    </source>
</evidence>
<dbReference type="CDD" id="cd06171">
    <property type="entry name" value="Sigma70_r4"/>
    <property type="match status" value="1"/>
</dbReference>
<keyword evidence="5 6" id="KW-0804">Transcription</keyword>
<comment type="subcellular location">
    <subcellularLocation>
        <location evidence="6">Cytoplasm</location>
    </subcellularLocation>
</comment>
<evidence type="ECO:0000256" key="5">
    <source>
        <dbReference type="ARBA" id="ARBA00023163"/>
    </source>
</evidence>
<dbReference type="AlphaFoldDB" id="A0AAD0HBI7"/>
<dbReference type="PANTHER" id="PTHR30603:SF60">
    <property type="entry name" value="RNA POLYMERASE SIGMA FACTOR RPOD"/>
    <property type="match status" value="1"/>
</dbReference>
<evidence type="ECO:0000259" key="9">
    <source>
        <dbReference type="PROSITE" id="PS00716"/>
    </source>
</evidence>
<feature type="coiled-coil region" evidence="7">
    <location>
        <begin position="179"/>
        <end position="213"/>
    </location>
</feature>
<protein>
    <recommendedName>
        <fullName evidence="6">RNA polymerase sigma factor SigA</fullName>
    </recommendedName>
</protein>
<reference evidence="11" key="1">
    <citation type="submission" date="2018-03" db="EMBL/GenBank/DDBJ databases">
        <title>FDA dAtabase for Regulatory Grade micrObial Sequences (FDA-ARGOS): Supporting development and validation of Infectious Disease Dx tests.</title>
        <authorList>
            <person name="Kerrigan L."/>
            <person name="Tallon L."/>
            <person name="Sadzewicz L."/>
            <person name="Sengamalay N."/>
            <person name="Ott S."/>
            <person name="Godinez A."/>
            <person name="Nagaraj S."/>
            <person name="Vavikolanu K."/>
            <person name="Vyas G."/>
            <person name="Nadendla S."/>
            <person name="George J."/>
            <person name="Sichtig H."/>
        </authorList>
    </citation>
    <scope>NUCLEOTIDE SEQUENCE [LARGE SCALE GENOMIC DNA]</scope>
    <source>
        <strain evidence="11">FDAARGOS_295</strain>
    </source>
</reference>
<dbReference type="NCBIfam" id="TIGR02937">
    <property type="entry name" value="sigma70-ECF"/>
    <property type="match status" value="1"/>
</dbReference>
<feature type="domain" description="RNA polymerase sigma-70" evidence="8">
    <location>
        <begin position="409"/>
        <end position="422"/>
    </location>
</feature>
<dbReference type="Pfam" id="PF04542">
    <property type="entry name" value="Sigma70_r2"/>
    <property type="match status" value="1"/>
</dbReference>
<comment type="similarity">
    <text evidence="6">Belongs to the sigma-70 factor family. RpoD/SigA subfamily.</text>
</comment>
<dbReference type="FunFam" id="1.10.601.10:FF:000001">
    <property type="entry name" value="RNA polymerase sigma factor SigA"/>
    <property type="match status" value="1"/>
</dbReference>
<keyword evidence="4 6" id="KW-0238">DNA-binding</keyword>
<evidence type="ECO:0000256" key="1">
    <source>
        <dbReference type="ARBA" id="ARBA00022490"/>
    </source>
</evidence>
<feature type="domain" description="RNA polymerase sigma-70" evidence="9">
    <location>
        <begin position="579"/>
        <end position="605"/>
    </location>
</feature>
<dbReference type="InterPro" id="IPR028630">
    <property type="entry name" value="Sigma70_RpoD"/>
</dbReference>
<dbReference type="InterPro" id="IPR007624">
    <property type="entry name" value="RNA_pol_sigma70_r3"/>
</dbReference>
<dbReference type="Pfam" id="PF04545">
    <property type="entry name" value="Sigma70_r4"/>
    <property type="match status" value="1"/>
</dbReference>
<dbReference type="InterPro" id="IPR012760">
    <property type="entry name" value="RNA_pol_sigma_RpoD_C"/>
</dbReference>
<dbReference type="InterPro" id="IPR000943">
    <property type="entry name" value="RNA_pol_sigma70"/>
</dbReference>
<evidence type="ECO:0000256" key="6">
    <source>
        <dbReference type="HAMAP-Rule" id="MF_00963"/>
    </source>
</evidence>
<dbReference type="HAMAP" id="MF_00963">
    <property type="entry name" value="Sigma70_RpoD_SigA"/>
    <property type="match status" value="1"/>
</dbReference>
<dbReference type="InterPro" id="IPR036388">
    <property type="entry name" value="WH-like_DNA-bd_sf"/>
</dbReference>
<dbReference type="EMBL" id="CP027403">
    <property type="protein sequence ID" value="AVL47179.1"/>
    <property type="molecule type" value="Genomic_DNA"/>
</dbReference>
<evidence type="ECO:0000259" key="8">
    <source>
        <dbReference type="PROSITE" id="PS00715"/>
    </source>
</evidence>
<organism evidence="10 11">
    <name type="scientific">Campylobacter jejuni subsp. doylei</name>
    <dbReference type="NCBI Taxonomy" id="32021"/>
    <lineage>
        <taxon>Bacteria</taxon>
        <taxon>Pseudomonadati</taxon>
        <taxon>Campylobacterota</taxon>
        <taxon>Epsilonproteobacteria</taxon>
        <taxon>Campylobacterales</taxon>
        <taxon>Campylobacteraceae</taxon>
        <taxon>Campylobacter</taxon>
    </lineage>
</organism>
<dbReference type="NCBIfam" id="NF004208">
    <property type="entry name" value="PRK05658.1"/>
    <property type="match status" value="1"/>
</dbReference>
<keyword evidence="3 6" id="KW-0731">Sigma factor</keyword>
<dbReference type="GO" id="GO:0003677">
    <property type="term" value="F:DNA binding"/>
    <property type="evidence" value="ECO:0007669"/>
    <property type="project" value="UniProtKB-UniRule"/>
</dbReference>
<evidence type="ECO:0000256" key="7">
    <source>
        <dbReference type="SAM" id="Coils"/>
    </source>
</evidence>
<dbReference type="InterPro" id="IPR050239">
    <property type="entry name" value="Sigma-70_RNA_pol_init_factors"/>
</dbReference>
<dbReference type="SUPFAM" id="SSF88659">
    <property type="entry name" value="Sigma3 and sigma4 domains of RNA polymerase sigma factors"/>
    <property type="match status" value="2"/>
</dbReference>
<dbReference type="GO" id="GO:0016987">
    <property type="term" value="F:sigma factor activity"/>
    <property type="evidence" value="ECO:0007669"/>
    <property type="project" value="UniProtKB-UniRule"/>
</dbReference>
<sequence length="622" mass="72520">MNAKTQKAELEELFQENAKDYITYEKLVKYLTKQPSASTAKKVQALMKKHKVQLFSAAEIAQMKNIEDAKRLQEEKQKLQDTSLENEFDLANENDLLEWSRSDSPVRMYLREMGQIALLNKDEEIEISKKIELGEDIIIDAFCSVPYLIDFILDYKEPLINRERRVKELFKSFDDEEKSDDKLDELDIDEDEKNEAELEVDEENTKKNSKKEDERTLKVIEKFKALEKAKKDWLKTSKDKESGNELLDKLSIAFKKNILKEKLMDLGPTSKLISEIVKSMETALKSDEEFDKELKRLEYRLPMFSDELKKRHADILKDITKLSKEEITERALETTMVSTYMEIKKLFQTKEAGEKSFDLEKSRLKEILEQIKRGKKISDEAKGRMAKSNLRLVVSIAKRYTNRGLPFLDLIQEGNIGLMKAVDKFEYKRGYKFSTYATWWIRQAISRAIADQARTIRIPIHMIETINQINKIIREHLQKDGKEPNVSVIAKEVGLSIDKVKQVIKITKEPISLEAPIGNEDDGKFGDFVEDRNSLSPIDHILKDDLKEQIDEVLDQLNDREKAVIRMRFGLMDDESDRTLEEIGKELNVTRERVRQIESSAIKKLKHPKVGRKLKNYIEGWK</sequence>
<name>A0AAD0HBI7_CAMJU</name>
<accession>A0AAD0HBI7</accession>
<dbReference type="Pfam" id="PF00140">
    <property type="entry name" value="Sigma70_r1_2"/>
    <property type="match status" value="1"/>
</dbReference>
<keyword evidence="1 6" id="KW-0963">Cytoplasm</keyword>
<dbReference type="Pfam" id="PF04539">
    <property type="entry name" value="Sigma70_r3"/>
    <property type="match status" value="1"/>
</dbReference>
<evidence type="ECO:0000313" key="11">
    <source>
        <dbReference type="Proteomes" id="UP000239717"/>
    </source>
</evidence>
<dbReference type="OMA" id="AICSVPY"/>
<feature type="region of interest" description="Sigma-70 factor domain-3" evidence="6">
    <location>
        <begin position="464"/>
        <end position="540"/>
    </location>
</feature>
<dbReference type="InterPro" id="IPR007627">
    <property type="entry name" value="RNA_pol_sigma70_r2"/>
</dbReference>
<gene>
    <name evidence="6" type="primary">sigA</name>
    <name evidence="10" type="ORF">CEP74_04985</name>
</gene>
<dbReference type="InterPro" id="IPR007630">
    <property type="entry name" value="RNA_pol_sigma70_r4"/>
</dbReference>
<comment type="subunit">
    <text evidence="6">Interacts transiently with the RNA polymerase catalytic core.</text>
</comment>